<protein>
    <submittedName>
        <fullName evidence="2">Uncharacterized protein</fullName>
    </submittedName>
</protein>
<comment type="caution">
    <text evidence="2">The sequence shown here is derived from an EMBL/GenBank/DDBJ whole genome shotgun (WGS) entry which is preliminary data.</text>
</comment>
<accession>A0A4Z0AAG1</accession>
<evidence type="ECO:0000313" key="3">
    <source>
        <dbReference type="Proteomes" id="UP000298061"/>
    </source>
</evidence>
<dbReference type="OrthoDB" id="166134at2759"/>
<sequence>MTSPPRGASLPPPQPPAKPSSPIYTTSSHAGTAAPSPASTPSRSQTPVRTPAPYLPGFQPRGVIRPLTDDFLEARRARRDAGRVERTRLERRLEKLINLHFGTDAEKHAVEKPRQRKRMSSIFDFDIKDLRNLDAGDLWRGVMQSQVAPGSKADIRAAEQNITPWEDDAAVSQCPLCTYVPTREDVDFI</sequence>
<name>A0A4Z0AAG1_9AGAM</name>
<dbReference type="AlphaFoldDB" id="A0A4Z0AAG1"/>
<evidence type="ECO:0000256" key="1">
    <source>
        <dbReference type="SAM" id="MobiDB-lite"/>
    </source>
</evidence>
<organism evidence="2 3">
    <name type="scientific">Hericium alpestre</name>
    <dbReference type="NCBI Taxonomy" id="135208"/>
    <lineage>
        <taxon>Eukaryota</taxon>
        <taxon>Fungi</taxon>
        <taxon>Dikarya</taxon>
        <taxon>Basidiomycota</taxon>
        <taxon>Agaricomycotina</taxon>
        <taxon>Agaricomycetes</taxon>
        <taxon>Russulales</taxon>
        <taxon>Hericiaceae</taxon>
        <taxon>Hericium</taxon>
    </lineage>
</organism>
<proteinExistence type="predicted"/>
<dbReference type="Proteomes" id="UP000298061">
    <property type="component" value="Unassembled WGS sequence"/>
</dbReference>
<reference evidence="2 3" key="1">
    <citation type="submission" date="2019-02" db="EMBL/GenBank/DDBJ databases">
        <title>Genome sequencing of the rare red list fungi Hericium alpestre (H. flagellum).</title>
        <authorList>
            <person name="Buettner E."/>
            <person name="Kellner H."/>
        </authorList>
    </citation>
    <scope>NUCLEOTIDE SEQUENCE [LARGE SCALE GENOMIC DNA]</scope>
    <source>
        <strain evidence="2 3">DSM 108284</strain>
    </source>
</reference>
<evidence type="ECO:0000313" key="2">
    <source>
        <dbReference type="EMBL" id="TFY83244.1"/>
    </source>
</evidence>
<dbReference type="EMBL" id="SFCI01000042">
    <property type="protein sequence ID" value="TFY83244.1"/>
    <property type="molecule type" value="Genomic_DNA"/>
</dbReference>
<feature type="compositionally biased region" description="Pro residues" evidence="1">
    <location>
        <begin position="10"/>
        <end position="19"/>
    </location>
</feature>
<dbReference type="STRING" id="135208.A0A4Z0AAG1"/>
<keyword evidence="3" id="KW-1185">Reference proteome</keyword>
<gene>
    <name evidence="2" type="ORF">EWM64_g770</name>
</gene>
<feature type="region of interest" description="Disordered" evidence="1">
    <location>
        <begin position="1"/>
        <end position="61"/>
    </location>
</feature>
<feature type="compositionally biased region" description="Low complexity" evidence="1">
    <location>
        <begin position="20"/>
        <end position="47"/>
    </location>
</feature>